<reference evidence="6" key="1">
    <citation type="submission" date="2022-02" db="EMBL/GenBank/DDBJ databases">
        <authorList>
            <person name="Giguere J D."/>
        </authorList>
    </citation>
    <scope>NUCLEOTIDE SEQUENCE</scope>
    <source>
        <strain evidence="6">CCAP 1055/1</strain>
    </source>
</reference>
<dbReference type="Pfam" id="PF01753">
    <property type="entry name" value="zf-MYND"/>
    <property type="match status" value="1"/>
</dbReference>
<dbReference type="SUPFAM" id="SSF144232">
    <property type="entry name" value="HIT/MYND zinc finger-like"/>
    <property type="match status" value="1"/>
</dbReference>
<dbReference type="AlphaFoldDB" id="A0A8J9T947"/>
<dbReference type="Proteomes" id="UP000836788">
    <property type="component" value="Chromosome 13"/>
</dbReference>
<dbReference type="Gene3D" id="6.10.140.2220">
    <property type="match status" value="1"/>
</dbReference>
<evidence type="ECO:0000313" key="6">
    <source>
        <dbReference type="EMBL" id="CAG9280368.1"/>
    </source>
</evidence>
<evidence type="ECO:0000256" key="3">
    <source>
        <dbReference type="ARBA" id="ARBA00022833"/>
    </source>
</evidence>
<gene>
    <name evidence="6" type="ORF">PTTT1_LOCUS13075</name>
</gene>
<evidence type="ECO:0000259" key="5">
    <source>
        <dbReference type="PROSITE" id="PS50865"/>
    </source>
</evidence>
<evidence type="ECO:0000256" key="4">
    <source>
        <dbReference type="PROSITE-ProRule" id="PRU00134"/>
    </source>
</evidence>
<keyword evidence="3" id="KW-0862">Zinc</keyword>
<dbReference type="EMBL" id="OU594954">
    <property type="protein sequence ID" value="CAG9280368.1"/>
    <property type="molecule type" value="Genomic_DNA"/>
</dbReference>
<dbReference type="GO" id="GO:0008270">
    <property type="term" value="F:zinc ion binding"/>
    <property type="evidence" value="ECO:0007669"/>
    <property type="project" value="UniProtKB-KW"/>
</dbReference>
<dbReference type="InterPro" id="IPR002893">
    <property type="entry name" value="Znf_MYND"/>
</dbReference>
<keyword evidence="1" id="KW-0479">Metal-binding</keyword>
<feature type="domain" description="MYND-type" evidence="5">
    <location>
        <begin position="31"/>
        <end position="71"/>
    </location>
</feature>
<dbReference type="PROSITE" id="PS01360">
    <property type="entry name" value="ZF_MYND_1"/>
    <property type="match status" value="1"/>
</dbReference>
<evidence type="ECO:0000256" key="1">
    <source>
        <dbReference type="ARBA" id="ARBA00022723"/>
    </source>
</evidence>
<keyword evidence="2 4" id="KW-0863">Zinc-finger</keyword>
<accession>A0A8J9T947</accession>
<sequence>MEKAPPSICKWIQTLELGYSDVEKPPDGGICFHCAGRHAKLLKCARCKVATYCQRDCQVEDWKIGKHKLACQSYARVGPSMQIDDEDDKQQACNELFGRIRFYVCPYAVHKATTLGRGFLFIQSDRTLATMSLTLPKDSYGRPTDNRALLIYYLTLGEFDAEVCREDFEMATVRTKLQEAVENYDEEDEIVILMRFRCGHVSLGTSALVPDHRVCKKLGIDYYSESTAAALQLNIDDS</sequence>
<name>A0A8J9T947_PHATR</name>
<proteinExistence type="predicted"/>
<dbReference type="PROSITE" id="PS50865">
    <property type="entry name" value="ZF_MYND_2"/>
    <property type="match status" value="1"/>
</dbReference>
<organism evidence="6">
    <name type="scientific">Phaeodactylum tricornutum</name>
    <name type="common">Diatom</name>
    <dbReference type="NCBI Taxonomy" id="2850"/>
    <lineage>
        <taxon>Eukaryota</taxon>
        <taxon>Sar</taxon>
        <taxon>Stramenopiles</taxon>
        <taxon>Ochrophyta</taxon>
        <taxon>Bacillariophyta</taxon>
        <taxon>Bacillariophyceae</taxon>
        <taxon>Bacillariophycidae</taxon>
        <taxon>Naviculales</taxon>
        <taxon>Phaeodactylaceae</taxon>
        <taxon>Phaeodactylum</taxon>
    </lineage>
</organism>
<evidence type="ECO:0000256" key="2">
    <source>
        <dbReference type="ARBA" id="ARBA00022771"/>
    </source>
</evidence>
<protein>
    <recommendedName>
        <fullName evidence="5">MYND-type domain-containing protein</fullName>
    </recommendedName>
</protein>